<name>A0A0F7KDF4_9PROT</name>
<dbReference type="PATRIC" id="fig|44574.3.peg.3243"/>
<evidence type="ECO:0000313" key="6">
    <source>
        <dbReference type="Proteomes" id="UP000324176"/>
    </source>
</evidence>
<gene>
    <name evidence="1" type="ORF">AAW31_13335</name>
    <name evidence="3" type="ORF">BCL69_100418</name>
    <name evidence="2" type="ORF">SAMN05421882_105714</name>
</gene>
<organism evidence="1 4">
    <name type="scientific">Nitrosomonas communis</name>
    <dbReference type="NCBI Taxonomy" id="44574"/>
    <lineage>
        <taxon>Bacteria</taxon>
        <taxon>Pseudomonadati</taxon>
        <taxon>Pseudomonadota</taxon>
        <taxon>Betaproteobacteria</taxon>
        <taxon>Nitrosomonadales</taxon>
        <taxon>Nitrosomonadaceae</taxon>
        <taxon>Nitrosomonas</taxon>
    </lineage>
</organism>
<sequence>MEITCYRDTEIKRESHFLPASTYNLARQLLTRCADDYLFVPIRSMQYLAILDKEEFIFIDGERKCWIDIAWQNFHSQDRTNLGQPVAYEVVYYGENQADIMLRLQKEFPKALQLLADKQIPKTPARVIKFPVAQS</sequence>
<keyword evidence="4" id="KW-1185">Reference proteome</keyword>
<dbReference type="OrthoDB" id="5296242at2"/>
<dbReference type="RefSeq" id="WP_046850593.1">
    <property type="nucleotide sequence ID" value="NZ_CBDIPD010000061.1"/>
</dbReference>
<evidence type="ECO:0000313" key="5">
    <source>
        <dbReference type="Proteomes" id="UP000183454"/>
    </source>
</evidence>
<evidence type="ECO:0000313" key="2">
    <source>
        <dbReference type="EMBL" id="SDX08138.1"/>
    </source>
</evidence>
<dbReference type="Proteomes" id="UP000034156">
    <property type="component" value="Chromosome"/>
</dbReference>
<evidence type="ECO:0000313" key="3">
    <source>
        <dbReference type="EMBL" id="TYP93017.1"/>
    </source>
</evidence>
<reference evidence="2 5" key="3">
    <citation type="submission" date="2016-10" db="EMBL/GenBank/DDBJ databases">
        <authorList>
            <person name="de Groot N.N."/>
        </authorList>
    </citation>
    <scope>NUCLEOTIDE SEQUENCE [LARGE SCALE GENOMIC DNA]</scope>
    <source>
        <strain evidence="2 5">Nm110</strain>
    </source>
</reference>
<accession>A0A0F7KDF4</accession>
<dbReference type="EMBL" id="CP011451">
    <property type="protein sequence ID" value="AKH38555.1"/>
    <property type="molecule type" value="Genomic_DNA"/>
</dbReference>
<reference evidence="4" key="1">
    <citation type="submission" date="2015-05" db="EMBL/GenBank/DDBJ databases">
        <title>Draft genome of Nitrosomonas communis strain Nm2.</title>
        <authorList>
            <person name="Kozlowski J.A."/>
            <person name="Kits K.D."/>
            <person name="Stein L.Y."/>
        </authorList>
    </citation>
    <scope>NUCLEOTIDE SEQUENCE [LARGE SCALE GENOMIC DNA]</scope>
    <source>
        <strain evidence="4">Nm2</strain>
    </source>
</reference>
<reference evidence="3 6" key="4">
    <citation type="submission" date="2019-07" db="EMBL/GenBank/DDBJ databases">
        <title>Active sludge and wastewater microbial communities from Klosterneuburg, Austria.</title>
        <authorList>
            <person name="Wagner M."/>
        </authorList>
    </citation>
    <scope>NUCLEOTIDE SEQUENCE [LARGE SCALE GENOMIC DNA]</scope>
    <source>
        <strain evidence="3 6">Nm2</strain>
    </source>
</reference>
<protein>
    <submittedName>
        <fullName evidence="1">Uncharacterized protein</fullName>
    </submittedName>
</protein>
<dbReference type="Proteomes" id="UP000324176">
    <property type="component" value="Unassembled WGS sequence"/>
</dbReference>
<dbReference type="EMBL" id="FNNH01000057">
    <property type="protein sequence ID" value="SDX08138.1"/>
    <property type="molecule type" value="Genomic_DNA"/>
</dbReference>
<dbReference type="EMBL" id="VNHT01000004">
    <property type="protein sequence ID" value="TYP93017.1"/>
    <property type="molecule type" value="Genomic_DNA"/>
</dbReference>
<reference evidence="1 4" key="2">
    <citation type="journal article" date="2016" name="Genome Announc.">
        <title>Genome Sequence of Nitrosomonas communis Strain Nm2, a Mesophilic Ammonia-Oxidizing Bacterium Isolated from Mediterranean Soil.</title>
        <authorList>
            <person name="Kozlowski J.A."/>
            <person name="Kits K.D."/>
            <person name="Stein L.Y."/>
        </authorList>
    </citation>
    <scope>NUCLEOTIDE SEQUENCE [LARGE SCALE GENOMIC DNA]</scope>
    <source>
        <strain evidence="1 4">Nm2</strain>
    </source>
</reference>
<dbReference type="AlphaFoldDB" id="A0A0F7KDF4"/>
<evidence type="ECO:0000313" key="1">
    <source>
        <dbReference type="EMBL" id="AKH38555.1"/>
    </source>
</evidence>
<dbReference type="KEGG" id="nco:AAW31_13335"/>
<evidence type="ECO:0000313" key="4">
    <source>
        <dbReference type="Proteomes" id="UP000034156"/>
    </source>
</evidence>
<dbReference type="Proteomes" id="UP000183454">
    <property type="component" value="Unassembled WGS sequence"/>
</dbReference>
<proteinExistence type="predicted"/>